<keyword evidence="3 6" id="KW-0812">Transmembrane</keyword>
<reference evidence="7 8" key="1">
    <citation type="submission" date="2016-10" db="EMBL/GenBank/DDBJ databases">
        <authorList>
            <person name="de Groot N.N."/>
        </authorList>
    </citation>
    <scope>NUCLEOTIDE SEQUENCE [LARGE SCALE GENOMIC DNA]</scope>
    <source>
        <strain evidence="7 8">DSM 22900</strain>
    </source>
</reference>
<evidence type="ECO:0000313" key="8">
    <source>
        <dbReference type="Proteomes" id="UP000199577"/>
    </source>
</evidence>
<sequence>MHEHIEHQTVWGWVIPVTIAAIISILYLRAAARALTSRGNKWPKHRSLFFLMGMGMLAVAGLPPMMMWAHHDILGHMAQHLLIGMFAPVFLVRGVPLTLLLKSLSAAKARYVVGILRNDAVGAISHPIAALLLNIGGMYLLYLTPLYALSLSNTFVHHFVHVHFFMAGYLFCWSIAGQEVIGKRPSVPLRAWVLFVGIAAHAFLGKYMYANILPDGTPFSGTAIREAAKAMYYWGDLAELILAAFFFWDIALGSYTVQKQRVLNAMMLLR</sequence>
<name>A0A1I1IHP4_9SPHI</name>
<gene>
    <name evidence="7" type="ORF">SAMN05421747_10977</name>
</gene>
<feature type="transmembrane region" description="Helical" evidence="6">
    <location>
        <begin position="48"/>
        <end position="69"/>
    </location>
</feature>
<feature type="transmembrane region" description="Helical" evidence="6">
    <location>
        <begin position="155"/>
        <end position="177"/>
    </location>
</feature>
<feature type="transmembrane region" description="Helical" evidence="6">
    <location>
        <begin position="12"/>
        <end position="28"/>
    </location>
</feature>
<evidence type="ECO:0000256" key="3">
    <source>
        <dbReference type="ARBA" id="ARBA00022692"/>
    </source>
</evidence>
<evidence type="ECO:0000256" key="6">
    <source>
        <dbReference type="SAM" id="Phobius"/>
    </source>
</evidence>
<keyword evidence="5 6" id="KW-0472">Membrane</keyword>
<keyword evidence="2" id="KW-1003">Cell membrane</keyword>
<feature type="transmembrane region" description="Helical" evidence="6">
    <location>
        <begin position="240"/>
        <end position="257"/>
    </location>
</feature>
<organism evidence="7 8">
    <name type="scientific">Parapedobacter composti</name>
    <dbReference type="NCBI Taxonomy" id="623281"/>
    <lineage>
        <taxon>Bacteria</taxon>
        <taxon>Pseudomonadati</taxon>
        <taxon>Bacteroidota</taxon>
        <taxon>Sphingobacteriia</taxon>
        <taxon>Sphingobacteriales</taxon>
        <taxon>Sphingobacteriaceae</taxon>
        <taxon>Parapedobacter</taxon>
    </lineage>
</organism>
<proteinExistence type="predicted"/>
<evidence type="ECO:0000256" key="1">
    <source>
        <dbReference type="ARBA" id="ARBA00004651"/>
    </source>
</evidence>
<protein>
    <submittedName>
        <fullName evidence="7">Putative membrane protein</fullName>
    </submittedName>
</protein>
<dbReference type="AlphaFoldDB" id="A0A1I1IHP4"/>
<dbReference type="InterPro" id="IPR019108">
    <property type="entry name" value="Caa3_assmbl_CtaG-rel"/>
</dbReference>
<feature type="transmembrane region" description="Helical" evidence="6">
    <location>
        <begin position="81"/>
        <end position="101"/>
    </location>
</feature>
<feature type="transmembrane region" description="Helical" evidence="6">
    <location>
        <begin position="121"/>
        <end position="143"/>
    </location>
</feature>
<evidence type="ECO:0000256" key="2">
    <source>
        <dbReference type="ARBA" id="ARBA00022475"/>
    </source>
</evidence>
<evidence type="ECO:0000313" key="7">
    <source>
        <dbReference type="EMBL" id="SFC35796.1"/>
    </source>
</evidence>
<dbReference type="GO" id="GO:0005886">
    <property type="term" value="C:plasma membrane"/>
    <property type="evidence" value="ECO:0007669"/>
    <property type="project" value="UniProtKB-SubCell"/>
</dbReference>
<evidence type="ECO:0000256" key="5">
    <source>
        <dbReference type="ARBA" id="ARBA00023136"/>
    </source>
</evidence>
<accession>A0A1I1IHP4</accession>
<dbReference type="Proteomes" id="UP000199577">
    <property type="component" value="Unassembled WGS sequence"/>
</dbReference>
<dbReference type="STRING" id="623281.SAMN05421747_10977"/>
<evidence type="ECO:0000256" key="4">
    <source>
        <dbReference type="ARBA" id="ARBA00022989"/>
    </source>
</evidence>
<dbReference type="OrthoDB" id="5024156at2"/>
<dbReference type="RefSeq" id="WP_090973648.1">
    <property type="nucleotide sequence ID" value="NZ_FOLL01000009.1"/>
</dbReference>
<keyword evidence="8" id="KW-1185">Reference proteome</keyword>
<comment type="subcellular location">
    <subcellularLocation>
        <location evidence="1">Cell membrane</location>
        <topology evidence="1">Multi-pass membrane protein</topology>
    </subcellularLocation>
</comment>
<keyword evidence="4 6" id="KW-1133">Transmembrane helix</keyword>
<feature type="transmembrane region" description="Helical" evidence="6">
    <location>
        <begin position="189"/>
        <end position="209"/>
    </location>
</feature>
<dbReference type="EMBL" id="FOLL01000009">
    <property type="protein sequence ID" value="SFC35796.1"/>
    <property type="molecule type" value="Genomic_DNA"/>
</dbReference>
<dbReference type="Pfam" id="PF09678">
    <property type="entry name" value="Caa3_CtaG"/>
    <property type="match status" value="1"/>
</dbReference>